<dbReference type="PANTHER" id="PTHR23076:SF97">
    <property type="entry name" value="ATP-DEPENDENT ZINC METALLOPROTEASE YME1L1"/>
    <property type="match status" value="1"/>
</dbReference>
<dbReference type="InterPro" id="IPR003960">
    <property type="entry name" value="ATPase_AAA_CS"/>
</dbReference>
<feature type="compositionally biased region" description="Polar residues" evidence="2">
    <location>
        <begin position="649"/>
        <end position="658"/>
    </location>
</feature>
<name>A0ABW4WC28_9HYPH</name>
<evidence type="ECO:0000259" key="3">
    <source>
        <dbReference type="SMART" id="SM00382"/>
    </source>
</evidence>
<dbReference type="InterPro" id="IPR003593">
    <property type="entry name" value="AAA+_ATPase"/>
</dbReference>
<dbReference type="SUPFAM" id="SSF140990">
    <property type="entry name" value="FtsH protease domain-like"/>
    <property type="match status" value="1"/>
</dbReference>
<evidence type="ECO:0000313" key="5">
    <source>
        <dbReference type="Proteomes" id="UP001597349"/>
    </source>
</evidence>
<gene>
    <name evidence="4" type="ORF">ACFSQT_11825</name>
</gene>
<reference evidence="5" key="1">
    <citation type="journal article" date="2019" name="Int. J. Syst. Evol. Microbiol.">
        <title>The Global Catalogue of Microorganisms (GCM) 10K type strain sequencing project: providing services to taxonomists for standard genome sequencing and annotation.</title>
        <authorList>
            <consortium name="The Broad Institute Genomics Platform"/>
            <consortium name="The Broad Institute Genome Sequencing Center for Infectious Disease"/>
            <person name="Wu L."/>
            <person name="Ma J."/>
        </authorList>
    </citation>
    <scope>NUCLEOTIDE SEQUENCE [LARGE SCALE GENOMIC DNA]</scope>
    <source>
        <strain evidence="5">CGMCC 1.16226</strain>
    </source>
</reference>
<feature type="domain" description="AAA+ ATPase" evidence="3">
    <location>
        <begin position="266"/>
        <end position="405"/>
    </location>
</feature>
<comment type="caution">
    <text evidence="4">The sequence shown here is derived from an EMBL/GenBank/DDBJ whole genome shotgun (WGS) entry which is preliminary data.</text>
</comment>
<dbReference type="Gene3D" id="3.40.50.300">
    <property type="entry name" value="P-loop containing nucleotide triphosphate hydrolases"/>
    <property type="match status" value="1"/>
</dbReference>
<dbReference type="Pfam" id="PF00004">
    <property type="entry name" value="AAA"/>
    <property type="match status" value="1"/>
</dbReference>
<dbReference type="SUPFAM" id="SSF52540">
    <property type="entry name" value="P-loop containing nucleoside triphosphate hydrolases"/>
    <property type="match status" value="1"/>
</dbReference>
<dbReference type="InterPro" id="IPR003959">
    <property type="entry name" value="ATPase_AAA_core"/>
</dbReference>
<protein>
    <submittedName>
        <fullName evidence="4">AAA family ATPase</fullName>
    </submittedName>
</protein>
<accession>A0ABW4WC28</accession>
<dbReference type="RefSeq" id="WP_379018668.1">
    <property type="nucleotide sequence ID" value="NZ_JBHUGY010000019.1"/>
</dbReference>
<keyword evidence="1" id="KW-0547">Nucleotide-binding</keyword>
<proteinExistence type="inferred from homology"/>
<feature type="compositionally biased region" description="Basic and acidic residues" evidence="2">
    <location>
        <begin position="691"/>
        <end position="701"/>
    </location>
</feature>
<dbReference type="Proteomes" id="UP001597349">
    <property type="component" value="Unassembled WGS sequence"/>
</dbReference>
<dbReference type="Pfam" id="PF01434">
    <property type="entry name" value="Peptidase_M41"/>
    <property type="match status" value="1"/>
</dbReference>
<organism evidence="4 5">
    <name type="scientific">Mesorhizobium calcicola</name>
    <dbReference type="NCBI Taxonomy" id="1300310"/>
    <lineage>
        <taxon>Bacteria</taxon>
        <taxon>Pseudomonadati</taxon>
        <taxon>Pseudomonadota</taxon>
        <taxon>Alphaproteobacteria</taxon>
        <taxon>Hyphomicrobiales</taxon>
        <taxon>Phyllobacteriaceae</taxon>
        <taxon>Mesorhizobium</taxon>
    </lineage>
</organism>
<dbReference type="Gene3D" id="1.10.8.60">
    <property type="match status" value="1"/>
</dbReference>
<dbReference type="InterPro" id="IPR027417">
    <property type="entry name" value="P-loop_NTPase"/>
</dbReference>
<comment type="similarity">
    <text evidence="1">Belongs to the AAA ATPase family.</text>
</comment>
<dbReference type="PROSITE" id="PS00674">
    <property type="entry name" value="AAA"/>
    <property type="match status" value="1"/>
</dbReference>
<sequence length="714" mass="76670">MLRAGSGDPSDAVEILLDDLMDTPVEERVSIQPDLAAVAVLTARAIELEPGLTRILRRGTPVVSIATHTPDRVEAVQRVITACALPSDRVVSTSGRQFRARRDEALIVARDGMEKGHKPDSGNEAVAGALHARSTIIGIAPDPRRQLPRDLQRSAEYHLVLPEIDESALALVVEAATGRHTARSIDQTTVRLLDIADLVLALRPDRSPDECLTRLEELVARKGEFHSDGPALEDLDGYGEAKDWGLELVADFADYKAGRISWDEVDNRGLLLSGPPGVGKTSYARALAKSARVPLVATSVADWNSASYLSGTLQAIKDVFARARKLSPSILFIDELDGISDRARLRGDYVEYWSQIVNLFLELLQGIDERPGVVVIGATNHPDAIDPAVRRAGRLDREIAVEKPDARTLARIFRYHLGDQLPDTELMPAALAARGATGADVEAYVRRARGAARRGRHPLRMDDLLSEVRSKREPPPEQDRRRLAIHEAGHAITATLLGGMEVAGVTIGDRDGVTEIVRLDGCISPERCHEVMITLLAGRAAEELVFGSPSAGAGGVQGSDLSRATDLAKDMELRLGFGDLGPVFLPEGAHDTLVIMPGLLGSIRRRLDRAISDAKELLGMNRAALDGVADRLALSGYLSAAEISEVVSTASQPSNGSDQAKEPEGTLSVSLGILREEIETGVTDGNASEGRNGENGEHEARPGNAGRGAGEYPR</sequence>
<dbReference type="EMBL" id="JBHUGY010000019">
    <property type="protein sequence ID" value="MFD2053746.1"/>
    <property type="molecule type" value="Genomic_DNA"/>
</dbReference>
<feature type="region of interest" description="Disordered" evidence="2">
    <location>
        <begin position="649"/>
        <end position="714"/>
    </location>
</feature>
<evidence type="ECO:0000256" key="2">
    <source>
        <dbReference type="SAM" id="MobiDB-lite"/>
    </source>
</evidence>
<dbReference type="Gene3D" id="1.20.58.760">
    <property type="entry name" value="Peptidase M41"/>
    <property type="match status" value="1"/>
</dbReference>
<evidence type="ECO:0000256" key="1">
    <source>
        <dbReference type="RuleBase" id="RU003651"/>
    </source>
</evidence>
<dbReference type="SMART" id="SM00382">
    <property type="entry name" value="AAA"/>
    <property type="match status" value="1"/>
</dbReference>
<keyword evidence="1" id="KW-0067">ATP-binding</keyword>
<evidence type="ECO:0000313" key="4">
    <source>
        <dbReference type="EMBL" id="MFD2053746.1"/>
    </source>
</evidence>
<dbReference type="PANTHER" id="PTHR23076">
    <property type="entry name" value="METALLOPROTEASE M41 FTSH"/>
    <property type="match status" value="1"/>
</dbReference>
<dbReference type="InterPro" id="IPR037219">
    <property type="entry name" value="Peptidase_M41-like"/>
</dbReference>
<keyword evidence="5" id="KW-1185">Reference proteome</keyword>
<feature type="compositionally biased region" description="Gly residues" evidence="2">
    <location>
        <begin position="705"/>
        <end position="714"/>
    </location>
</feature>
<dbReference type="InterPro" id="IPR000642">
    <property type="entry name" value="Peptidase_M41"/>
</dbReference>